<dbReference type="EMBL" id="ATFE01000003">
    <property type="protein sequence ID" value="EPF29825.1"/>
    <property type="molecule type" value="Genomic_DNA"/>
</dbReference>
<gene>
    <name evidence="1" type="ORF">HMPREF9195_00539</name>
</gene>
<evidence type="ECO:0000313" key="2">
    <source>
        <dbReference type="Proteomes" id="UP000014634"/>
    </source>
</evidence>
<organism evidence="1 2">
    <name type="scientific">Treponema medium ATCC 700293</name>
    <dbReference type="NCBI Taxonomy" id="1125700"/>
    <lineage>
        <taxon>Bacteria</taxon>
        <taxon>Pseudomonadati</taxon>
        <taxon>Spirochaetota</taxon>
        <taxon>Spirochaetia</taxon>
        <taxon>Spirochaetales</taxon>
        <taxon>Treponemataceae</taxon>
        <taxon>Treponema</taxon>
    </lineage>
</organism>
<dbReference type="RefSeq" id="WP_016522520.1">
    <property type="nucleotide sequence ID" value="NZ_KE332517.1"/>
</dbReference>
<comment type="caution">
    <text evidence="1">The sequence shown here is derived from an EMBL/GenBank/DDBJ whole genome shotgun (WGS) entry which is preliminary data.</text>
</comment>
<proteinExistence type="predicted"/>
<protein>
    <submittedName>
        <fullName evidence="1">Uncharacterized protein</fullName>
    </submittedName>
</protein>
<evidence type="ECO:0000313" key="1">
    <source>
        <dbReference type="EMBL" id="EPF29825.1"/>
    </source>
</evidence>
<name>A0AA87TFR1_TREMD</name>
<reference evidence="1 2" key="1">
    <citation type="submission" date="2013-04" db="EMBL/GenBank/DDBJ databases">
        <title>The Genome Sequence of Treponema medium ATCC 700293.</title>
        <authorList>
            <consortium name="The Broad Institute Genomics Platform"/>
            <person name="Earl A."/>
            <person name="Ward D."/>
            <person name="Feldgarden M."/>
            <person name="Gevers D."/>
            <person name="Leonetti C."/>
            <person name="Blanton J.M."/>
            <person name="Dewhirst F.E."/>
            <person name="Izard J."/>
            <person name="Walker B."/>
            <person name="Young S."/>
            <person name="Zeng Q."/>
            <person name="Gargeya S."/>
            <person name="Fitzgerald M."/>
            <person name="Haas B."/>
            <person name="Abouelleil A."/>
            <person name="Allen A.W."/>
            <person name="Alvarado L."/>
            <person name="Arachchi H.M."/>
            <person name="Berlin A.M."/>
            <person name="Chapman S.B."/>
            <person name="Gainer-Dewar J."/>
            <person name="Goldberg J."/>
            <person name="Griggs A."/>
            <person name="Gujja S."/>
            <person name="Hansen M."/>
            <person name="Howarth C."/>
            <person name="Imamovic A."/>
            <person name="Ireland A."/>
            <person name="Larimer J."/>
            <person name="McCowan C."/>
            <person name="Murphy C."/>
            <person name="Pearson M."/>
            <person name="Poon T.W."/>
            <person name="Priest M."/>
            <person name="Roberts A."/>
            <person name="Saif S."/>
            <person name="Shea T."/>
            <person name="Sisk P."/>
            <person name="Sykes S."/>
            <person name="Wortman J."/>
            <person name="Nusbaum C."/>
            <person name="Birren B."/>
        </authorList>
    </citation>
    <scope>NUCLEOTIDE SEQUENCE [LARGE SCALE GENOMIC DNA]</scope>
    <source>
        <strain evidence="1 2">ATCC 700293</strain>
    </source>
</reference>
<accession>A0AA87TFR1</accession>
<sequence length="196" mass="22913">MTTRKTLSVSIISVFIFLIMHSALFADKPRDAKHTFSYRGMRMSNADGLFYVTKIETEIEHSGIIEIEIKFNMPADPRTLQKKHISINGQFLPTDAVDALVAFNKAGDKMKLLIQDSFLSGGKDMPNRSFYIDLPEAKSFNHVPLYLSHFDDIERDKEYTFRFLNMPPQKPSKEMHEEMHTHNHHHYEYVRFEEKD</sequence>
<dbReference type="AlphaFoldDB" id="A0AA87TFR1"/>
<dbReference type="Proteomes" id="UP000014634">
    <property type="component" value="Unassembled WGS sequence"/>
</dbReference>